<accession>A0A1F5EGW1</accession>
<sequence>MNFLLWKKFRIAFAVLLLAVAIGFLASRSSHSQYGTIGILSVNNLNAEIQAEAIKNIAEKDSDRDGLKDWEEALWGSDPHNPDTDGDRTPDGEEVVVGRNPIIAGPNDKLYNTLALKKKEDDNKYPEKDLTATDLFAQNLFAEYL</sequence>
<evidence type="ECO:0000256" key="1">
    <source>
        <dbReference type="SAM" id="MobiDB-lite"/>
    </source>
</evidence>
<evidence type="ECO:0000313" key="2">
    <source>
        <dbReference type="EMBL" id="OGD66657.1"/>
    </source>
</evidence>
<feature type="compositionally biased region" description="Basic and acidic residues" evidence="1">
    <location>
        <begin position="80"/>
        <end position="91"/>
    </location>
</feature>
<protein>
    <submittedName>
        <fullName evidence="2">Uncharacterized protein</fullName>
    </submittedName>
</protein>
<gene>
    <name evidence="2" type="ORF">A2Z61_00915</name>
</gene>
<dbReference type="STRING" id="1797580.A2Z61_00915"/>
<comment type="caution">
    <text evidence="2">The sequence shown here is derived from an EMBL/GenBank/DDBJ whole genome shotgun (WGS) entry which is preliminary data.</text>
</comment>
<feature type="region of interest" description="Disordered" evidence="1">
    <location>
        <begin position="72"/>
        <end position="92"/>
    </location>
</feature>
<organism evidence="2 3">
    <name type="scientific">Candidatus Campbellbacteria bacterium RIFCSPLOWO2_02_35_12</name>
    <dbReference type="NCBI Taxonomy" id="1797580"/>
    <lineage>
        <taxon>Bacteria</taxon>
        <taxon>Candidatus Campbelliibacteriota</taxon>
    </lineage>
</organism>
<evidence type="ECO:0000313" key="3">
    <source>
        <dbReference type="Proteomes" id="UP000186029"/>
    </source>
</evidence>
<dbReference type="AlphaFoldDB" id="A0A1F5EGW1"/>
<name>A0A1F5EGW1_9BACT</name>
<dbReference type="Proteomes" id="UP000186029">
    <property type="component" value="Unassembled WGS sequence"/>
</dbReference>
<feature type="non-terminal residue" evidence="2">
    <location>
        <position position="145"/>
    </location>
</feature>
<dbReference type="EMBL" id="MFAC01000025">
    <property type="protein sequence ID" value="OGD66657.1"/>
    <property type="molecule type" value="Genomic_DNA"/>
</dbReference>
<proteinExistence type="predicted"/>
<reference evidence="2 3" key="1">
    <citation type="journal article" date="2016" name="Nat. Commun.">
        <title>Thousands of microbial genomes shed light on interconnected biogeochemical processes in an aquifer system.</title>
        <authorList>
            <person name="Anantharaman K."/>
            <person name="Brown C.T."/>
            <person name="Hug L.A."/>
            <person name="Sharon I."/>
            <person name="Castelle C.J."/>
            <person name="Probst A.J."/>
            <person name="Thomas B.C."/>
            <person name="Singh A."/>
            <person name="Wilkins M.J."/>
            <person name="Karaoz U."/>
            <person name="Brodie E.L."/>
            <person name="Williams K.H."/>
            <person name="Hubbard S.S."/>
            <person name="Banfield J.F."/>
        </authorList>
    </citation>
    <scope>NUCLEOTIDE SEQUENCE [LARGE SCALE GENOMIC DNA]</scope>
</reference>